<keyword evidence="2" id="KW-1185">Reference proteome</keyword>
<dbReference type="EMBL" id="JAXCGZ010014704">
    <property type="protein sequence ID" value="KAK7071403.1"/>
    <property type="molecule type" value="Genomic_DNA"/>
</dbReference>
<dbReference type="AlphaFoldDB" id="A0AAN8WZH6"/>
<comment type="caution">
    <text evidence="1">The sequence shown here is derived from an EMBL/GenBank/DDBJ whole genome shotgun (WGS) entry which is preliminary data.</text>
</comment>
<gene>
    <name evidence="1" type="ORF">SK128_022343</name>
</gene>
<accession>A0AAN8WZH6</accession>
<evidence type="ECO:0000313" key="1">
    <source>
        <dbReference type="EMBL" id="KAK7071403.1"/>
    </source>
</evidence>
<reference evidence="1 2" key="1">
    <citation type="submission" date="2023-11" db="EMBL/GenBank/DDBJ databases">
        <title>Halocaridina rubra genome assembly.</title>
        <authorList>
            <person name="Smith C."/>
        </authorList>
    </citation>
    <scope>NUCLEOTIDE SEQUENCE [LARGE SCALE GENOMIC DNA]</scope>
    <source>
        <strain evidence="1">EP-1</strain>
        <tissue evidence="1">Whole</tissue>
    </source>
</reference>
<feature type="non-terminal residue" evidence="1">
    <location>
        <position position="1"/>
    </location>
</feature>
<sequence length="61" mass="6927">VLNVTDNSRHDINSQAQKQTLQSNTLWKTALLATTYANNTTYTPCELCEKNRDQQWPSIGT</sequence>
<name>A0AAN8WZH6_HALRR</name>
<protein>
    <submittedName>
        <fullName evidence="1">Uncharacterized protein</fullName>
    </submittedName>
</protein>
<organism evidence="1 2">
    <name type="scientific">Halocaridina rubra</name>
    <name type="common">Hawaiian red shrimp</name>
    <dbReference type="NCBI Taxonomy" id="373956"/>
    <lineage>
        <taxon>Eukaryota</taxon>
        <taxon>Metazoa</taxon>
        <taxon>Ecdysozoa</taxon>
        <taxon>Arthropoda</taxon>
        <taxon>Crustacea</taxon>
        <taxon>Multicrustacea</taxon>
        <taxon>Malacostraca</taxon>
        <taxon>Eumalacostraca</taxon>
        <taxon>Eucarida</taxon>
        <taxon>Decapoda</taxon>
        <taxon>Pleocyemata</taxon>
        <taxon>Caridea</taxon>
        <taxon>Atyoidea</taxon>
        <taxon>Atyidae</taxon>
        <taxon>Halocaridina</taxon>
    </lineage>
</organism>
<proteinExistence type="predicted"/>
<dbReference type="Proteomes" id="UP001381693">
    <property type="component" value="Unassembled WGS sequence"/>
</dbReference>
<evidence type="ECO:0000313" key="2">
    <source>
        <dbReference type="Proteomes" id="UP001381693"/>
    </source>
</evidence>